<dbReference type="EMBL" id="AP025739">
    <property type="protein sequence ID" value="BDI30752.1"/>
    <property type="molecule type" value="Genomic_DNA"/>
</dbReference>
<keyword evidence="2" id="KW-0521">NADP</keyword>
<name>A0A402CTG3_9BACT</name>
<dbReference type="InterPro" id="IPR036291">
    <property type="entry name" value="NAD(P)-bd_dom_sf"/>
</dbReference>
<keyword evidence="5" id="KW-1185">Reference proteome</keyword>
<dbReference type="PANTHER" id="PTHR42748">
    <property type="entry name" value="NITROGEN METABOLITE REPRESSION PROTEIN NMRA FAMILY MEMBER"/>
    <property type="match status" value="1"/>
</dbReference>
<evidence type="ECO:0000313" key="4">
    <source>
        <dbReference type="EMBL" id="BDI30752.1"/>
    </source>
</evidence>
<dbReference type="Pfam" id="PF05368">
    <property type="entry name" value="NmrA"/>
    <property type="match status" value="1"/>
</dbReference>
<dbReference type="CDD" id="cd05251">
    <property type="entry name" value="NmrA_like_SDR_a"/>
    <property type="match status" value="1"/>
</dbReference>
<sequence length="294" mass="31460">MNSDKTILVTGATGQQGGAATRRLLEAGFRVRAMTRNPSSDAARALQSAGAEVVRGDFGDRASLDDAARGVYGVFCVQAAYWDPNDDTQNEEARDGKAIADAALAAGARHFVYTSVCGSEGQSLYRRLAKWEIEQYLWTLDLPVTVVRPSFFLENLMMPFFGVPDGRLSLATAPSTALEVIAVDDIGVFAALAFSDPGTWAGKTVDLAGDALTGPEIADALTQALGRPIVFHELSLADIRQINELVAASFQWANDAGVQSDIPALRAAHPGLLRLETWLTQSGADLIRGSIHRR</sequence>
<organism evidence="4 5">
    <name type="scientific">Capsulimonas corticalis</name>
    <dbReference type="NCBI Taxonomy" id="2219043"/>
    <lineage>
        <taxon>Bacteria</taxon>
        <taxon>Bacillati</taxon>
        <taxon>Armatimonadota</taxon>
        <taxon>Armatimonadia</taxon>
        <taxon>Capsulimonadales</taxon>
        <taxon>Capsulimonadaceae</taxon>
        <taxon>Capsulimonas</taxon>
    </lineage>
</organism>
<gene>
    <name evidence="4" type="ORF">CCAX7_28030</name>
</gene>
<dbReference type="SUPFAM" id="SSF51735">
    <property type="entry name" value="NAD(P)-binding Rossmann-fold domains"/>
    <property type="match status" value="1"/>
</dbReference>
<evidence type="ECO:0000259" key="3">
    <source>
        <dbReference type="Pfam" id="PF05368"/>
    </source>
</evidence>
<dbReference type="Proteomes" id="UP000287394">
    <property type="component" value="Chromosome"/>
</dbReference>
<feature type="domain" description="NmrA-like" evidence="3">
    <location>
        <begin position="4"/>
        <end position="262"/>
    </location>
</feature>
<accession>A0A402CTG3</accession>
<dbReference type="InterPro" id="IPR008030">
    <property type="entry name" value="NmrA-like"/>
</dbReference>
<dbReference type="RefSeq" id="WP_119320652.1">
    <property type="nucleotide sequence ID" value="NZ_AP025739.1"/>
</dbReference>
<protein>
    <recommendedName>
        <fullName evidence="3">NmrA-like domain-containing protein</fullName>
    </recommendedName>
</protein>
<reference evidence="4 5" key="1">
    <citation type="journal article" date="2019" name="Int. J. Syst. Evol. Microbiol.">
        <title>Capsulimonas corticalis gen. nov., sp. nov., an aerobic capsulated bacterium, of a novel bacterial order, Capsulimonadales ord. nov., of the class Armatimonadia of the phylum Armatimonadetes.</title>
        <authorList>
            <person name="Li J."/>
            <person name="Kudo C."/>
            <person name="Tonouchi A."/>
        </authorList>
    </citation>
    <scope>NUCLEOTIDE SEQUENCE [LARGE SCALE GENOMIC DNA]</scope>
    <source>
        <strain evidence="4 5">AX-7</strain>
    </source>
</reference>
<dbReference type="Gene3D" id="3.40.50.720">
    <property type="entry name" value="NAD(P)-binding Rossmann-like Domain"/>
    <property type="match status" value="1"/>
</dbReference>
<evidence type="ECO:0000256" key="1">
    <source>
        <dbReference type="ARBA" id="ARBA00006328"/>
    </source>
</evidence>
<dbReference type="PANTHER" id="PTHR42748:SF7">
    <property type="entry name" value="NMRA LIKE REDOX SENSOR 1-RELATED"/>
    <property type="match status" value="1"/>
</dbReference>
<dbReference type="Gene3D" id="3.90.25.10">
    <property type="entry name" value="UDP-galactose 4-epimerase, domain 1"/>
    <property type="match status" value="1"/>
</dbReference>
<evidence type="ECO:0000313" key="5">
    <source>
        <dbReference type="Proteomes" id="UP000287394"/>
    </source>
</evidence>
<dbReference type="OrthoDB" id="9794300at2"/>
<dbReference type="InterPro" id="IPR051164">
    <property type="entry name" value="NmrA-like_oxidored"/>
</dbReference>
<dbReference type="AlphaFoldDB" id="A0A402CTG3"/>
<comment type="similarity">
    <text evidence="1">Belongs to the NmrA-type oxidoreductase family.</text>
</comment>
<evidence type="ECO:0000256" key="2">
    <source>
        <dbReference type="ARBA" id="ARBA00022857"/>
    </source>
</evidence>
<proteinExistence type="inferred from homology"/>
<dbReference type="KEGG" id="ccot:CCAX7_28030"/>